<keyword evidence="1" id="KW-0472">Membrane</keyword>
<evidence type="ECO:0000256" key="1">
    <source>
        <dbReference type="SAM" id="Phobius"/>
    </source>
</evidence>
<feature type="transmembrane region" description="Helical" evidence="1">
    <location>
        <begin position="21"/>
        <end position="50"/>
    </location>
</feature>
<sequence>MKWVKNIEKRMANLWHKEASRLLFNILIAFLLTFILAHLYSLFVPFYIFISGYHIHHFYHGMFLLAVAAIGAVLTNRGRIHNFLSYVIGVGLGLIVDELGLLLSCTGERLDVFCSYHFPSQVDFVVIVSLVLLLFIFFGDKPIRWCLPKSWRPKESFSKSVYYSISRAIKELRK</sequence>
<proteinExistence type="predicted"/>
<feature type="transmembrane region" description="Helical" evidence="1">
    <location>
        <begin position="56"/>
        <end position="76"/>
    </location>
</feature>
<feature type="transmembrane region" description="Helical" evidence="1">
    <location>
        <begin position="83"/>
        <end position="102"/>
    </location>
</feature>
<keyword evidence="1" id="KW-0812">Transmembrane</keyword>
<protein>
    <submittedName>
        <fullName evidence="2">Uncharacterized protein</fullName>
    </submittedName>
</protein>
<dbReference type="AlphaFoldDB" id="A0A2H0UQA8"/>
<accession>A0A2H0UQA8</accession>
<organism evidence="2 3">
    <name type="scientific">Candidatus Harrisonbacteria bacterium CG10_big_fil_rev_8_21_14_0_10_44_23</name>
    <dbReference type="NCBI Taxonomy" id="1974585"/>
    <lineage>
        <taxon>Bacteria</taxon>
        <taxon>Candidatus Harrisoniibacteriota</taxon>
    </lineage>
</organism>
<dbReference type="Proteomes" id="UP000229615">
    <property type="component" value="Unassembled WGS sequence"/>
</dbReference>
<gene>
    <name evidence="2" type="ORF">COU09_01600</name>
</gene>
<evidence type="ECO:0000313" key="2">
    <source>
        <dbReference type="EMBL" id="PIR88558.1"/>
    </source>
</evidence>
<name>A0A2H0UQA8_9BACT</name>
<reference evidence="3" key="1">
    <citation type="submission" date="2017-09" db="EMBL/GenBank/DDBJ databases">
        <title>Depth-based differentiation of microbial function through sediment-hosted aquifers and enrichment of novel symbionts in the deep terrestrial subsurface.</title>
        <authorList>
            <person name="Probst A.J."/>
            <person name="Ladd B."/>
            <person name="Jarett J.K."/>
            <person name="Geller-Mcgrath D.E."/>
            <person name="Sieber C.M.K."/>
            <person name="Emerson J.B."/>
            <person name="Anantharaman K."/>
            <person name="Thomas B.C."/>
            <person name="Malmstrom R."/>
            <person name="Stieglmeier M."/>
            <person name="Klingl A."/>
            <person name="Woyke T."/>
            <person name="Ryan C.M."/>
            <person name="Banfield J.F."/>
        </authorList>
    </citation>
    <scope>NUCLEOTIDE SEQUENCE [LARGE SCALE GENOMIC DNA]</scope>
</reference>
<feature type="transmembrane region" description="Helical" evidence="1">
    <location>
        <begin position="122"/>
        <end position="139"/>
    </location>
</feature>
<dbReference type="EMBL" id="PFBB01000016">
    <property type="protein sequence ID" value="PIR88558.1"/>
    <property type="molecule type" value="Genomic_DNA"/>
</dbReference>
<keyword evidence="1" id="KW-1133">Transmembrane helix</keyword>
<evidence type="ECO:0000313" key="3">
    <source>
        <dbReference type="Proteomes" id="UP000229615"/>
    </source>
</evidence>
<comment type="caution">
    <text evidence="2">The sequence shown here is derived from an EMBL/GenBank/DDBJ whole genome shotgun (WGS) entry which is preliminary data.</text>
</comment>